<name>A0A4U1FLS2_MONMO</name>
<protein>
    <submittedName>
        <fullName evidence="2">Uncharacterized protein</fullName>
    </submittedName>
</protein>
<dbReference type="AlphaFoldDB" id="A0A4U1FLS2"/>
<feature type="compositionally biased region" description="Low complexity" evidence="1">
    <location>
        <begin position="207"/>
        <end position="229"/>
    </location>
</feature>
<feature type="compositionally biased region" description="Low complexity" evidence="1">
    <location>
        <begin position="174"/>
        <end position="186"/>
    </location>
</feature>
<feature type="compositionally biased region" description="Pro residues" evidence="1">
    <location>
        <begin position="159"/>
        <end position="173"/>
    </location>
</feature>
<accession>A0A4U1FLS2</accession>
<feature type="compositionally biased region" description="Low complexity" evidence="1">
    <location>
        <begin position="109"/>
        <end position="121"/>
    </location>
</feature>
<gene>
    <name evidence="2" type="ORF">EI555_003129</name>
</gene>
<evidence type="ECO:0000256" key="1">
    <source>
        <dbReference type="SAM" id="MobiDB-lite"/>
    </source>
</evidence>
<sequence length="336" mass="35445">LFGSPLVAERSRGGSRAAALRAELGSPEGASRAALRHRMAGKAKVTSRSGVALPPPRPQGWSRERRPPGVPAPTSRRGPPRVPSPFLDLQLPRVNPGCDGRRGRRDSRPVGPGAARPARACGGRGAGRRPGPLSWDPRREKGSPRTPTGTRGERRAPRAPLPGAQPGPHPVPTARPRARVPTRSPSAIPARTRPGPLSTHPVPVPGPAYRSGEAAAAARSPGPRRLLPPGEKPPPPRGPGASAWSLVPASARAAERAGCRARLLCEERKAPLPPHPEAIGARGAAAELPRGAAPKLWSLRRRLWETPGSLRWARGRSCNTRRAAEALGPEWGRGAY</sequence>
<feature type="region of interest" description="Disordered" evidence="1">
    <location>
        <begin position="1"/>
        <end position="247"/>
    </location>
</feature>
<feature type="compositionally biased region" description="Low complexity" evidence="1">
    <location>
        <begin position="14"/>
        <end position="26"/>
    </location>
</feature>
<organism evidence="2 3">
    <name type="scientific">Monodon monoceros</name>
    <name type="common">Narwhal</name>
    <name type="synonym">Ceratodon monodon</name>
    <dbReference type="NCBI Taxonomy" id="40151"/>
    <lineage>
        <taxon>Eukaryota</taxon>
        <taxon>Metazoa</taxon>
        <taxon>Chordata</taxon>
        <taxon>Craniata</taxon>
        <taxon>Vertebrata</taxon>
        <taxon>Euteleostomi</taxon>
        <taxon>Mammalia</taxon>
        <taxon>Eutheria</taxon>
        <taxon>Laurasiatheria</taxon>
        <taxon>Artiodactyla</taxon>
        <taxon>Whippomorpha</taxon>
        <taxon>Cetacea</taxon>
        <taxon>Odontoceti</taxon>
        <taxon>Monodontidae</taxon>
        <taxon>Monodon</taxon>
    </lineage>
</organism>
<reference evidence="3" key="1">
    <citation type="journal article" date="2019" name="IScience">
        <title>Narwhal Genome Reveals Long-Term Low Genetic Diversity despite Current Large Abundance Size.</title>
        <authorList>
            <person name="Westbury M.V."/>
            <person name="Petersen B."/>
            <person name="Garde E."/>
            <person name="Heide-Jorgensen M.P."/>
            <person name="Lorenzen E.D."/>
        </authorList>
    </citation>
    <scope>NUCLEOTIDE SEQUENCE [LARGE SCALE GENOMIC DNA]</scope>
</reference>
<evidence type="ECO:0000313" key="2">
    <source>
        <dbReference type="EMBL" id="TKC50985.1"/>
    </source>
</evidence>
<dbReference type="EMBL" id="RWIC01000062">
    <property type="protein sequence ID" value="TKC50985.1"/>
    <property type="molecule type" value="Genomic_DNA"/>
</dbReference>
<feature type="non-terminal residue" evidence="2">
    <location>
        <position position="1"/>
    </location>
</feature>
<proteinExistence type="predicted"/>
<evidence type="ECO:0000313" key="3">
    <source>
        <dbReference type="Proteomes" id="UP000308365"/>
    </source>
</evidence>
<comment type="caution">
    <text evidence="2">The sequence shown here is derived from an EMBL/GenBank/DDBJ whole genome shotgun (WGS) entry which is preliminary data.</text>
</comment>
<dbReference type="Proteomes" id="UP000308365">
    <property type="component" value="Unassembled WGS sequence"/>
</dbReference>